<dbReference type="PANTHER" id="PTHR19849:SF1">
    <property type="entry name" value="F-BOX_WD REPEAT-CONTAINING PROTEIN 7"/>
    <property type="match status" value="1"/>
</dbReference>
<dbReference type="AlphaFoldDB" id="A0A814M416"/>
<evidence type="ECO:0000256" key="2">
    <source>
        <dbReference type="ARBA" id="ARBA00022737"/>
    </source>
</evidence>
<dbReference type="Pfam" id="PF00400">
    <property type="entry name" value="WD40"/>
    <property type="match status" value="2"/>
</dbReference>
<name>A0A814M416_9BILA</name>
<dbReference type="GO" id="GO:0010992">
    <property type="term" value="P:ubiquitin recycling"/>
    <property type="evidence" value="ECO:0007669"/>
    <property type="project" value="TreeGrafter"/>
</dbReference>
<sequence length="338" mass="39171">MDLTKSLLRVDLNNEFNGDSDIDEKLNFSHQYCLGKVFSRRVTKIEELECNQKLLVSSYESRIKIGWSKFDTIKGSHGHHYFVLNNKKDIILACDIYSIGIYFMESKLHYHWYYTSKIKSVAFVENFFVAIAFENINYIRFHFWENFLLRKEKRIKCLVGHTSNINILSSVNNDHLISGSDDSTIKYWKISTLECIQTFVGHRGFITCLKLLSPKIFVSGSYDTTIKIWDLESRLCLKTFVGHQNYLVDIQETKNGQIVSLDCEGVLNFWNVKTGCRILSLSDKQNDMWSCFRILDSGELVTGSVKGLIHIWSKEKNIRNNICSDKEAKSKTKTCSIL</sequence>
<feature type="repeat" description="WD" evidence="3">
    <location>
        <begin position="199"/>
        <end position="239"/>
    </location>
</feature>
<evidence type="ECO:0000313" key="5">
    <source>
        <dbReference type="Proteomes" id="UP000663879"/>
    </source>
</evidence>
<keyword evidence="5" id="KW-1185">Reference proteome</keyword>
<dbReference type="InterPro" id="IPR015943">
    <property type="entry name" value="WD40/YVTN_repeat-like_dom_sf"/>
</dbReference>
<dbReference type="PANTHER" id="PTHR19849">
    <property type="entry name" value="PHOSPHOLIPASE A-2-ACTIVATING PROTEIN"/>
    <property type="match status" value="1"/>
</dbReference>
<keyword evidence="1 3" id="KW-0853">WD repeat</keyword>
<protein>
    <submittedName>
        <fullName evidence="4">Uncharacterized protein</fullName>
    </submittedName>
</protein>
<keyword evidence="2" id="KW-0677">Repeat</keyword>
<evidence type="ECO:0000313" key="4">
    <source>
        <dbReference type="EMBL" id="CAF1074252.1"/>
    </source>
</evidence>
<dbReference type="EMBL" id="CAJNOC010006275">
    <property type="protein sequence ID" value="CAF1074252.1"/>
    <property type="molecule type" value="Genomic_DNA"/>
</dbReference>
<accession>A0A814M416</accession>
<evidence type="ECO:0000256" key="1">
    <source>
        <dbReference type="ARBA" id="ARBA00022574"/>
    </source>
</evidence>
<dbReference type="OrthoDB" id="10265988at2759"/>
<dbReference type="SMART" id="SM00320">
    <property type="entry name" value="WD40"/>
    <property type="match status" value="4"/>
</dbReference>
<reference evidence="4" key="1">
    <citation type="submission" date="2021-02" db="EMBL/GenBank/DDBJ databases">
        <authorList>
            <person name="Nowell W R."/>
        </authorList>
    </citation>
    <scope>NUCLEOTIDE SEQUENCE</scope>
    <source>
        <strain evidence="4">Ploen Becks lab</strain>
    </source>
</reference>
<proteinExistence type="predicted"/>
<dbReference type="PROSITE" id="PS50082">
    <property type="entry name" value="WD_REPEATS_2"/>
    <property type="match status" value="2"/>
</dbReference>
<dbReference type="InterPro" id="IPR020472">
    <property type="entry name" value="WD40_PAC1"/>
</dbReference>
<organism evidence="4 5">
    <name type="scientific">Brachionus calyciflorus</name>
    <dbReference type="NCBI Taxonomy" id="104777"/>
    <lineage>
        <taxon>Eukaryota</taxon>
        <taxon>Metazoa</taxon>
        <taxon>Spiralia</taxon>
        <taxon>Gnathifera</taxon>
        <taxon>Rotifera</taxon>
        <taxon>Eurotatoria</taxon>
        <taxon>Monogononta</taxon>
        <taxon>Pseudotrocha</taxon>
        <taxon>Ploima</taxon>
        <taxon>Brachionidae</taxon>
        <taxon>Brachionus</taxon>
    </lineage>
</organism>
<dbReference type="Gene3D" id="2.130.10.10">
    <property type="entry name" value="YVTN repeat-like/Quinoprotein amine dehydrogenase"/>
    <property type="match status" value="2"/>
</dbReference>
<gene>
    <name evidence="4" type="ORF">OXX778_LOCUS19883</name>
</gene>
<dbReference type="GO" id="GO:0005737">
    <property type="term" value="C:cytoplasm"/>
    <property type="evidence" value="ECO:0007669"/>
    <property type="project" value="TreeGrafter"/>
</dbReference>
<comment type="caution">
    <text evidence="4">The sequence shown here is derived from an EMBL/GenBank/DDBJ whole genome shotgun (WGS) entry which is preliminary data.</text>
</comment>
<dbReference type="GO" id="GO:0043130">
    <property type="term" value="F:ubiquitin binding"/>
    <property type="evidence" value="ECO:0007669"/>
    <property type="project" value="TreeGrafter"/>
</dbReference>
<dbReference type="GO" id="GO:0005634">
    <property type="term" value="C:nucleus"/>
    <property type="evidence" value="ECO:0007669"/>
    <property type="project" value="TreeGrafter"/>
</dbReference>
<dbReference type="SUPFAM" id="SSF50978">
    <property type="entry name" value="WD40 repeat-like"/>
    <property type="match status" value="1"/>
</dbReference>
<evidence type="ECO:0000256" key="3">
    <source>
        <dbReference type="PROSITE-ProRule" id="PRU00221"/>
    </source>
</evidence>
<feature type="repeat" description="WD" evidence="3">
    <location>
        <begin position="158"/>
        <end position="198"/>
    </location>
</feature>
<dbReference type="InterPro" id="IPR001680">
    <property type="entry name" value="WD40_rpt"/>
</dbReference>
<dbReference type="GO" id="GO:0043161">
    <property type="term" value="P:proteasome-mediated ubiquitin-dependent protein catabolic process"/>
    <property type="evidence" value="ECO:0007669"/>
    <property type="project" value="TreeGrafter"/>
</dbReference>
<dbReference type="InterPro" id="IPR036322">
    <property type="entry name" value="WD40_repeat_dom_sf"/>
</dbReference>
<dbReference type="Proteomes" id="UP000663879">
    <property type="component" value="Unassembled WGS sequence"/>
</dbReference>
<dbReference type="PRINTS" id="PR00320">
    <property type="entry name" value="GPROTEINBRPT"/>
</dbReference>
<dbReference type="PROSITE" id="PS50294">
    <property type="entry name" value="WD_REPEATS_REGION"/>
    <property type="match status" value="2"/>
</dbReference>